<dbReference type="EMBL" id="CM044706">
    <property type="protein sequence ID" value="KAI5659965.1"/>
    <property type="molecule type" value="Genomic_DNA"/>
</dbReference>
<keyword evidence="2" id="KW-1185">Reference proteome</keyword>
<name>A0ACC0AGI9_CATRO</name>
<sequence length="157" mass="17002">MNTPPPRCVCFHGRGCDFAKAVWDCLGVNLERECRGASSWLELVSMLAVGEEQRLEHVGVAMEALMLWKRHKVVIELAAEVPAAVSSKVVTAKACRVGVLEINVDRAWGAGVDVQQWQGIGRGFVAVVTTLIQDRAGPEHAEAKTFLTSFELACSPG</sequence>
<evidence type="ECO:0000313" key="2">
    <source>
        <dbReference type="Proteomes" id="UP001060085"/>
    </source>
</evidence>
<organism evidence="1 2">
    <name type="scientific">Catharanthus roseus</name>
    <name type="common">Madagascar periwinkle</name>
    <name type="synonym">Vinca rosea</name>
    <dbReference type="NCBI Taxonomy" id="4058"/>
    <lineage>
        <taxon>Eukaryota</taxon>
        <taxon>Viridiplantae</taxon>
        <taxon>Streptophyta</taxon>
        <taxon>Embryophyta</taxon>
        <taxon>Tracheophyta</taxon>
        <taxon>Spermatophyta</taxon>
        <taxon>Magnoliopsida</taxon>
        <taxon>eudicotyledons</taxon>
        <taxon>Gunneridae</taxon>
        <taxon>Pentapetalae</taxon>
        <taxon>asterids</taxon>
        <taxon>lamiids</taxon>
        <taxon>Gentianales</taxon>
        <taxon>Apocynaceae</taxon>
        <taxon>Rauvolfioideae</taxon>
        <taxon>Vinceae</taxon>
        <taxon>Catharanthinae</taxon>
        <taxon>Catharanthus</taxon>
    </lineage>
</organism>
<dbReference type="Proteomes" id="UP001060085">
    <property type="component" value="Linkage Group LG06"/>
</dbReference>
<comment type="caution">
    <text evidence="1">The sequence shown here is derived from an EMBL/GenBank/DDBJ whole genome shotgun (WGS) entry which is preliminary data.</text>
</comment>
<protein>
    <submittedName>
        <fullName evidence="1">Uncharacterized protein</fullName>
    </submittedName>
</protein>
<proteinExistence type="predicted"/>
<evidence type="ECO:0000313" key="1">
    <source>
        <dbReference type="EMBL" id="KAI5659965.1"/>
    </source>
</evidence>
<reference evidence="2" key="1">
    <citation type="journal article" date="2023" name="Nat. Plants">
        <title>Single-cell RNA sequencing provides a high-resolution roadmap for understanding the multicellular compartmentation of specialized metabolism.</title>
        <authorList>
            <person name="Sun S."/>
            <person name="Shen X."/>
            <person name="Li Y."/>
            <person name="Li Y."/>
            <person name="Wang S."/>
            <person name="Li R."/>
            <person name="Zhang H."/>
            <person name="Shen G."/>
            <person name="Guo B."/>
            <person name="Wei J."/>
            <person name="Xu J."/>
            <person name="St-Pierre B."/>
            <person name="Chen S."/>
            <person name="Sun C."/>
        </authorList>
    </citation>
    <scope>NUCLEOTIDE SEQUENCE [LARGE SCALE GENOMIC DNA]</scope>
</reference>
<gene>
    <name evidence="1" type="ORF">M9H77_28758</name>
</gene>
<accession>A0ACC0AGI9</accession>